<evidence type="ECO:0000313" key="1">
    <source>
        <dbReference type="EMBL" id="QDT94750.1"/>
    </source>
</evidence>
<proteinExistence type="predicted"/>
<sequence length="123" mass="13992">MELILFHPAVAFRDCNHCLKYIYDEKTGKPRERHGEYFERLQTVPAPCQRGGCPKGTPENPKVLNCKNLLAYQHWKECKAVNQFPDDSIVRQNAAIIQEIHDLAADRKQAMLFSALAGVGVIR</sequence>
<organism evidence="1 2">
    <name type="scientific">Gimesia aquarii</name>
    <dbReference type="NCBI Taxonomy" id="2527964"/>
    <lineage>
        <taxon>Bacteria</taxon>
        <taxon>Pseudomonadati</taxon>
        <taxon>Planctomycetota</taxon>
        <taxon>Planctomycetia</taxon>
        <taxon>Planctomycetales</taxon>
        <taxon>Planctomycetaceae</taxon>
        <taxon>Gimesia</taxon>
    </lineage>
</organism>
<protein>
    <submittedName>
        <fullName evidence="1">Uncharacterized protein</fullName>
    </submittedName>
</protein>
<gene>
    <name evidence="1" type="ORF">V144x_01810</name>
</gene>
<name>A0A517VPA5_9PLAN</name>
<dbReference type="Proteomes" id="UP000318704">
    <property type="component" value="Chromosome"/>
</dbReference>
<dbReference type="EMBL" id="CP037920">
    <property type="protein sequence ID" value="QDT94750.1"/>
    <property type="molecule type" value="Genomic_DNA"/>
</dbReference>
<accession>A0A517VPA5</accession>
<dbReference type="AlphaFoldDB" id="A0A517VPA5"/>
<dbReference type="KEGG" id="gaw:V144x_01810"/>
<reference evidence="1 2" key="1">
    <citation type="submission" date="2019-03" db="EMBL/GenBank/DDBJ databases">
        <title>Deep-cultivation of Planctomycetes and their phenomic and genomic characterization uncovers novel biology.</title>
        <authorList>
            <person name="Wiegand S."/>
            <person name="Jogler M."/>
            <person name="Boedeker C."/>
            <person name="Pinto D."/>
            <person name="Vollmers J."/>
            <person name="Rivas-Marin E."/>
            <person name="Kohn T."/>
            <person name="Peeters S.H."/>
            <person name="Heuer A."/>
            <person name="Rast P."/>
            <person name="Oberbeckmann S."/>
            <person name="Bunk B."/>
            <person name="Jeske O."/>
            <person name="Meyerdierks A."/>
            <person name="Storesund J.E."/>
            <person name="Kallscheuer N."/>
            <person name="Luecker S."/>
            <person name="Lage O.M."/>
            <person name="Pohl T."/>
            <person name="Merkel B.J."/>
            <person name="Hornburger P."/>
            <person name="Mueller R.-W."/>
            <person name="Bruemmer F."/>
            <person name="Labrenz M."/>
            <person name="Spormann A.M."/>
            <person name="Op den Camp H."/>
            <person name="Overmann J."/>
            <person name="Amann R."/>
            <person name="Jetten M.S.M."/>
            <person name="Mascher T."/>
            <person name="Medema M.H."/>
            <person name="Devos D.P."/>
            <person name="Kaster A.-K."/>
            <person name="Ovreas L."/>
            <person name="Rohde M."/>
            <person name="Galperin M.Y."/>
            <person name="Jogler C."/>
        </authorList>
    </citation>
    <scope>NUCLEOTIDE SEQUENCE [LARGE SCALE GENOMIC DNA]</scope>
    <source>
        <strain evidence="1 2">V144</strain>
    </source>
</reference>
<evidence type="ECO:0000313" key="2">
    <source>
        <dbReference type="Proteomes" id="UP000318704"/>
    </source>
</evidence>